<sequence>MSVGGWWNWSPCVVAATLVSSRRCGFQAVAGGGWSGAAGCPVSAGTRSQTPAEERQGNRSEGGFCSVISHRGVSRGPGLTLSPFLPAAVIPRPATEEDEDEDEEEEDEDGRPPEAAALLFVTKHLKEPGKSRSR</sequence>
<feature type="compositionally biased region" description="Acidic residues" evidence="1">
    <location>
        <begin position="96"/>
        <end position="109"/>
    </location>
</feature>
<dbReference type="AlphaFoldDB" id="A0A151NDT2"/>
<feature type="signal peptide" evidence="2">
    <location>
        <begin position="1"/>
        <end position="16"/>
    </location>
</feature>
<proteinExistence type="predicted"/>
<reference evidence="3 4" key="1">
    <citation type="journal article" date="2012" name="Genome Biol.">
        <title>Sequencing three crocodilian genomes to illuminate the evolution of archosaurs and amniotes.</title>
        <authorList>
            <person name="St John J.A."/>
            <person name="Braun E.L."/>
            <person name="Isberg S.R."/>
            <person name="Miles L.G."/>
            <person name="Chong A.Y."/>
            <person name="Gongora J."/>
            <person name="Dalzell P."/>
            <person name="Moran C."/>
            <person name="Bed'hom B."/>
            <person name="Abzhanov A."/>
            <person name="Burgess S.C."/>
            <person name="Cooksey A.M."/>
            <person name="Castoe T.A."/>
            <person name="Crawford N.G."/>
            <person name="Densmore L.D."/>
            <person name="Drew J.C."/>
            <person name="Edwards S.V."/>
            <person name="Faircloth B.C."/>
            <person name="Fujita M.K."/>
            <person name="Greenwold M.J."/>
            <person name="Hoffmann F.G."/>
            <person name="Howard J.M."/>
            <person name="Iguchi T."/>
            <person name="Janes D.E."/>
            <person name="Khan S.Y."/>
            <person name="Kohno S."/>
            <person name="de Koning A.J."/>
            <person name="Lance S.L."/>
            <person name="McCarthy F.M."/>
            <person name="McCormack J.E."/>
            <person name="Merchant M.E."/>
            <person name="Peterson D.G."/>
            <person name="Pollock D.D."/>
            <person name="Pourmand N."/>
            <person name="Raney B.J."/>
            <person name="Roessler K.A."/>
            <person name="Sanford J.R."/>
            <person name="Sawyer R.H."/>
            <person name="Schmidt C.J."/>
            <person name="Triplett E.W."/>
            <person name="Tuberville T.D."/>
            <person name="Venegas-Anaya M."/>
            <person name="Howard J.T."/>
            <person name="Jarvis E.D."/>
            <person name="Guillette L.J.Jr."/>
            <person name="Glenn T.C."/>
            <person name="Green R.E."/>
            <person name="Ray D.A."/>
        </authorList>
    </citation>
    <scope>NUCLEOTIDE SEQUENCE [LARGE SCALE GENOMIC DNA]</scope>
    <source>
        <strain evidence="3">KSC_2009_1</strain>
    </source>
</reference>
<dbReference type="EMBL" id="AKHW03003207">
    <property type="protein sequence ID" value="KYO34968.1"/>
    <property type="molecule type" value="Genomic_DNA"/>
</dbReference>
<keyword evidence="2" id="KW-0732">Signal</keyword>
<evidence type="ECO:0000256" key="2">
    <source>
        <dbReference type="SAM" id="SignalP"/>
    </source>
</evidence>
<protein>
    <recommendedName>
        <fullName evidence="5">Secreted protein</fullName>
    </recommendedName>
</protein>
<gene>
    <name evidence="3" type="ORF">Y1Q_0000887</name>
</gene>
<feature type="chain" id="PRO_5007585980" description="Secreted protein" evidence="2">
    <location>
        <begin position="17"/>
        <end position="134"/>
    </location>
</feature>
<evidence type="ECO:0000256" key="1">
    <source>
        <dbReference type="SAM" id="MobiDB-lite"/>
    </source>
</evidence>
<accession>A0A151NDT2</accession>
<organism evidence="3 4">
    <name type="scientific">Alligator mississippiensis</name>
    <name type="common">American alligator</name>
    <dbReference type="NCBI Taxonomy" id="8496"/>
    <lineage>
        <taxon>Eukaryota</taxon>
        <taxon>Metazoa</taxon>
        <taxon>Chordata</taxon>
        <taxon>Craniata</taxon>
        <taxon>Vertebrata</taxon>
        <taxon>Euteleostomi</taxon>
        <taxon>Archelosauria</taxon>
        <taxon>Archosauria</taxon>
        <taxon>Crocodylia</taxon>
        <taxon>Alligatoridae</taxon>
        <taxon>Alligatorinae</taxon>
        <taxon>Alligator</taxon>
    </lineage>
</organism>
<keyword evidence="4" id="KW-1185">Reference proteome</keyword>
<name>A0A151NDT2_ALLMI</name>
<feature type="region of interest" description="Disordered" evidence="1">
    <location>
        <begin position="37"/>
        <end position="115"/>
    </location>
</feature>
<evidence type="ECO:0000313" key="3">
    <source>
        <dbReference type="EMBL" id="KYO34968.1"/>
    </source>
</evidence>
<dbReference type="Proteomes" id="UP000050525">
    <property type="component" value="Unassembled WGS sequence"/>
</dbReference>
<evidence type="ECO:0000313" key="4">
    <source>
        <dbReference type="Proteomes" id="UP000050525"/>
    </source>
</evidence>
<evidence type="ECO:0008006" key="5">
    <source>
        <dbReference type="Google" id="ProtNLM"/>
    </source>
</evidence>
<comment type="caution">
    <text evidence="3">The sequence shown here is derived from an EMBL/GenBank/DDBJ whole genome shotgun (WGS) entry which is preliminary data.</text>
</comment>